<dbReference type="FunFam" id="1.10.10.2830:FF:000001">
    <property type="entry name" value="Chromosome partitioning protein ParB"/>
    <property type="match status" value="1"/>
</dbReference>
<organism evidence="5 6">
    <name type="scientific">Candidatus Tagabacteria bacterium RIFCSPLOWO2_01_FULL_42_9</name>
    <dbReference type="NCBI Taxonomy" id="1802296"/>
    <lineage>
        <taxon>Bacteria</taxon>
        <taxon>Candidatus Tagaibacteriota</taxon>
    </lineage>
</organism>
<dbReference type="Pfam" id="PF17762">
    <property type="entry name" value="HTH_ParB"/>
    <property type="match status" value="1"/>
</dbReference>
<reference evidence="5 6" key="1">
    <citation type="journal article" date="2016" name="Nat. Commun.">
        <title>Thousands of microbial genomes shed light on interconnected biogeochemical processes in an aquifer system.</title>
        <authorList>
            <person name="Anantharaman K."/>
            <person name="Brown C.T."/>
            <person name="Hug L.A."/>
            <person name="Sharon I."/>
            <person name="Castelle C.J."/>
            <person name="Probst A.J."/>
            <person name="Thomas B.C."/>
            <person name="Singh A."/>
            <person name="Wilkins M.J."/>
            <person name="Karaoz U."/>
            <person name="Brodie E.L."/>
            <person name="Williams K.H."/>
            <person name="Hubbard S.S."/>
            <person name="Banfield J.F."/>
        </authorList>
    </citation>
    <scope>NUCLEOTIDE SEQUENCE [LARGE SCALE GENOMIC DNA]</scope>
</reference>
<dbReference type="EMBL" id="MHRA01000017">
    <property type="protein sequence ID" value="OHA15568.1"/>
    <property type="molecule type" value="Genomic_DNA"/>
</dbReference>
<dbReference type="NCBIfam" id="TIGR00180">
    <property type="entry name" value="parB_part"/>
    <property type="match status" value="1"/>
</dbReference>
<dbReference type="Gene3D" id="1.10.10.2830">
    <property type="match status" value="1"/>
</dbReference>
<dbReference type="CDD" id="cd16393">
    <property type="entry name" value="SPO0J_N"/>
    <property type="match status" value="1"/>
</dbReference>
<dbReference type="SUPFAM" id="SSF109709">
    <property type="entry name" value="KorB DNA-binding domain-like"/>
    <property type="match status" value="1"/>
</dbReference>
<dbReference type="FunFam" id="3.90.1530.30:FF:000001">
    <property type="entry name" value="Chromosome partitioning protein ParB"/>
    <property type="match status" value="1"/>
</dbReference>
<protein>
    <recommendedName>
        <fullName evidence="4">ParB-like N-terminal domain-containing protein</fullName>
    </recommendedName>
</protein>
<dbReference type="InterPro" id="IPR036086">
    <property type="entry name" value="ParB/Sulfiredoxin_sf"/>
</dbReference>
<accession>A0A1G2LVA9</accession>
<evidence type="ECO:0000256" key="2">
    <source>
        <dbReference type="ARBA" id="ARBA00022829"/>
    </source>
</evidence>
<dbReference type="GO" id="GO:0005694">
    <property type="term" value="C:chromosome"/>
    <property type="evidence" value="ECO:0007669"/>
    <property type="project" value="TreeGrafter"/>
</dbReference>
<evidence type="ECO:0000313" key="6">
    <source>
        <dbReference type="Proteomes" id="UP000178116"/>
    </source>
</evidence>
<keyword evidence="3" id="KW-0238">DNA-binding</keyword>
<dbReference type="InterPro" id="IPR004437">
    <property type="entry name" value="ParB/RepB/Spo0J"/>
</dbReference>
<dbReference type="SMART" id="SM00470">
    <property type="entry name" value="ParB"/>
    <property type="match status" value="1"/>
</dbReference>
<comment type="similarity">
    <text evidence="1">Belongs to the ParB family.</text>
</comment>
<comment type="caution">
    <text evidence="5">The sequence shown here is derived from an EMBL/GenBank/DDBJ whole genome shotgun (WGS) entry which is preliminary data.</text>
</comment>
<dbReference type="PANTHER" id="PTHR33375">
    <property type="entry name" value="CHROMOSOME-PARTITIONING PROTEIN PARB-RELATED"/>
    <property type="match status" value="1"/>
</dbReference>
<evidence type="ECO:0000313" key="5">
    <source>
        <dbReference type="EMBL" id="OHA15568.1"/>
    </source>
</evidence>
<dbReference type="Gene3D" id="3.90.1530.30">
    <property type="match status" value="1"/>
</dbReference>
<dbReference type="SUPFAM" id="SSF110849">
    <property type="entry name" value="ParB/Sulfiredoxin"/>
    <property type="match status" value="1"/>
</dbReference>
<dbReference type="Pfam" id="PF02195">
    <property type="entry name" value="ParB_N"/>
    <property type="match status" value="1"/>
</dbReference>
<dbReference type="Proteomes" id="UP000178116">
    <property type="component" value="Unassembled WGS sequence"/>
</dbReference>
<dbReference type="GO" id="GO:0003677">
    <property type="term" value="F:DNA binding"/>
    <property type="evidence" value="ECO:0007669"/>
    <property type="project" value="UniProtKB-KW"/>
</dbReference>
<dbReference type="InterPro" id="IPR050336">
    <property type="entry name" value="Chromosome_partition/occlusion"/>
</dbReference>
<dbReference type="GO" id="GO:0007059">
    <property type="term" value="P:chromosome segregation"/>
    <property type="evidence" value="ECO:0007669"/>
    <property type="project" value="UniProtKB-KW"/>
</dbReference>
<dbReference type="PANTHER" id="PTHR33375:SF1">
    <property type="entry name" value="CHROMOSOME-PARTITIONING PROTEIN PARB-RELATED"/>
    <property type="match status" value="1"/>
</dbReference>
<dbReference type="InterPro" id="IPR057240">
    <property type="entry name" value="ParB_dimer_C"/>
</dbReference>
<dbReference type="Pfam" id="PF23552">
    <property type="entry name" value="ParB_C"/>
    <property type="match status" value="1"/>
</dbReference>
<keyword evidence="2" id="KW-0159">Chromosome partition</keyword>
<evidence type="ECO:0000256" key="1">
    <source>
        <dbReference type="ARBA" id="ARBA00006295"/>
    </source>
</evidence>
<evidence type="ECO:0000256" key="3">
    <source>
        <dbReference type="ARBA" id="ARBA00023125"/>
    </source>
</evidence>
<dbReference type="AlphaFoldDB" id="A0A1G2LVA9"/>
<dbReference type="InterPro" id="IPR003115">
    <property type="entry name" value="ParB_N"/>
</dbReference>
<proteinExistence type="inferred from homology"/>
<name>A0A1G2LVA9_9BACT</name>
<dbReference type="InterPro" id="IPR041468">
    <property type="entry name" value="HTH_ParB/Spo0J"/>
</dbReference>
<sequence length="294" mass="34455">MDNELSQERKENRVFWIEVEKIKPNPMQPRKYFDEKKLADLAESIRQYGVLQPLVVSRREYDVPSGRVVEYELIAGERRLEASKLAGLNQVPIIIREEPTEQVKLELALIENIQREDLNPIERARAFRQLIDSFKLKHHEVGSKIGKSREFVTNTLRILMLPDEIQDGLSKGLIAEGHTRPLLMLSQQPEHQTLLYKEIIYKQLNVREAEKISRRVAAERSRKKEEPIDPETQLFQEKLSDALGTRVFIERKEGRGKISIEFFSDEELSALFNRMRELYERKEAEEDIAENFSI</sequence>
<gene>
    <name evidence="5" type="ORF">A3A10_00525</name>
</gene>
<feature type="domain" description="ParB-like N-terminal" evidence="4">
    <location>
        <begin position="15"/>
        <end position="113"/>
    </location>
</feature>
<evidence type="ECO:0000259" key="4">
    <source>
        <dbReference type="SMART" id="SM00470"/>
    </source>
</evidence>